<dbReference type="InterPro" id="IPR003439">
    <property type="entry name" value="ABC_transporter-like_ATP-bd"/>
</dbReference>
<keyword evidence="7" id="KW-0067">ATP-binding</keyword>
<keyword evidence="17" id="KW-1185">Reference proteome</keyword>
<dbReference type="SMART" id="SM00382">
    <property type="entry name" value="AAA"/>
    <property type="match status" value="2"/>
</dbReference>
<dbReference type="InterPro" id="IPR017871">
    <property type="entry name" value="ABC_transporter-like_CS"/>
</dbReference>
<feature type="domain" description="ABC transporter" evidence="14">
    <location>
        <begin position="569"/>
        <end position="795"/>
    </location>
</feature>
<feature type="transmembrane region" description="Helical" evidence="13">
    <location>
        <begin position="20"/>
        <end position="41"/>
    </location>
</feature>
<dbReference type="RefSeq" id="XP_060284510.1">
    <property type="nucleotide sequence ID" value="XM_060429887.1"/>
</dbReference>
<evidence type="ECO:0000256" key="10">
    <source>
        <dbReference type="ARBA" id="ARBA00023180"/>
    </source>
</evidence>
<evidence type="ECO:0000256" key="12">
    <source>
        <dbReference type="SAM" id="MobiDB-lite"/>
    </source>
</evidence>
<evidence type="ECO:0000256" key="7">
    <source>
        <dbReference type="ARBA" id="ARBA00022840"/>
    </source>
</evidence>
<keyword evidence="9 13" id="KW-0472">Membrane</keyword>
<evidence type="ECO:0000256" key="9">
    <source>
        <dbReference type="ARBA" id="ARBA00023136"/>
    </source>
</evidence>
<dbReference type="CDD" id="cd03250">
    <property type="entry name" value="ABCC_MRP_domain1"/>
    <property type="match status" value="1"/>
</dbReference>
<dbReference type="Proteomes" id="UP001244011">
    <property type="component" value="Unassembled WGS sequence"/>
</dbReference>
<feature type="domain" description="ABC transmembrane type-1" evidence="15">
    <location>
        <begin position="259"/>
        <end position="521"/>
    </location>
</feature>
<feature type="transmembrane region" description="Helical" evidence="13">
    <location>
        <begin position="998"/>
        <end position="1015"/>
    </location>
</feature>
<feature type="transmembrane region" description="Helical" evidence="13">
    <location>
        <begin position="53"/>
        <end position="71"/>
    </location>
</feature>
<feature type="transmembrane region" description="Helical" evidence="13">
    <location>
        <begin position="288"/>
        <end position="311"/>
    </location>
</feature>
<protein>
    <submittedName>
        <fullName evidence="16">P-loop containing nucleoside triphosphate hydrolase protein</fullName>
    </submittedName>
</protein>
<name>A0AAJ0FI14_9PEZI</name>
<accession>A0AAJ0FI14</accession>
<evidence type="ECO:0000259" key="14">
    <source>
        <dbReference type="PROSITE" id="PS50893"/>
    </source>
</evidence>
<dbReference type="PANTHER" id="PTHR24223:SF269">
    <property type="entry name" value="ABC MULTIDRUG TRANSPORTER (EUROFUNG)-RELATED"/>
    <property type="match status" value="1"/>
</dbReference>
<dbReference type="EMBL" id="MU839006">
    <property type="protein sequence ID" value="KAK1768297.1"/>
    <property type="molecule type" value="Genomic_DNA"/>
</dbReference>
<keyword evidence="10" id="KW-0325">Glycoprotein</keyword>
<feature type="transmembrane region" description="Helical" evidence="13">
    <location>
        <begin position="385"/>
        <end position="407"/>
    </location>
</feature>
<feature type="compositionally biased region" description="Basic and acidic residues" evidence="12">
    <location>
        <begin position="814"/>
        <end position="826"/>
    </location>
</feature>
<dbReference type="SUPFAM" id="SSF52540">
    <property type="entry name" value="P-loop containing nucleoside triphosphate hydrolases"/>
    <property type="match status" value="2"/>
</dbReference>
<keyword evidence="3" id="KW-0813">Transport</keyword>
<evidence type="ECO:0000259" key="15">
    <source>
        <dbReference type="PROSITE" id="PS50929"/>
    </source>
</evidence>
<feature type="domain" description="ABC transporter" evidence="14">
    <location>
        <begin position="1178"/>
        <end position="1420"/>
    </location>
</feature>
<evidence type="ECO:0000256" key="6">
    <source>
        <dbReference type="ARBA" id="ARBA00022741"/>
    </source>
</evidence>
<evidence type="ECO:0000256" key="3">
    <source>
        <dbReference type="ARBA" id="ARBA00022448"/>
    </source>
</evidence>
<dbReference type="GO" id="GO:0140359">
    <property type="term" value="F:ABC-type transporter activity"/>
    <property type="evidence" value="ECO:0007669"/>
    <property type="project" value="InterPro"/>
</dbReference>
<evidence type="ECO:0000256" key="8">
    <source>
        <dbReference type="ARBA" id="ARBA00022989"/>
    </source>
</evidence>
<evidence type="ECO:0000256" key="13">
    <source>
        <dbReference type="SAM" id="Phobius"/>
    </source>
</evidence>
<dbReference type="GeneID" id="85313074"/>
<dbReference type="PANTHER" id="PTHR24223">
    <property type="entry name" value="ATP-BINDING CASSETTE SUB-FAMILY C"/>
    <property type="match status" value="1"/>
</dbReference>
<organism evidence="16 17">
    <name type="scientific">Phialemonium atrogriseum</name>
    <dbReference type="NCBI Taxonomy" id="1093897"/>
    <lineage>
        <taxon>Eukaryota</taxon>
        <taxon>Fungi</taxon>
        <taxon>Dikarya</taxon>
        <taxon>Ascomycota</taxon>
        <taxon>Pezizomycotina</taxon>
        <taxon>Sordariomycetes</taxon>
        <taxon>Sordariomycetidae</taxon>
        <taxon>Cephalothecales</taxon>
        <taxon>Cephalothecaceae</taxon>
        <taxon>Phialemonium</taxon>
    </lineage>
</organism>
<dbReference type="GO" id="GO:0005524">
    <property type="term" value="F:ATP binding"/>
    <property type="evidence" value="ECO:0007669"/>
    <property type="project" value="UniProtKB-KW"/>
</dbReference>
<evidence type="ECO:0000256" key="1">
    <source>
        <dbReference type="ARBA" id="ARBA00004651"/>
    </source>
</evidence>
<evidence type="ECO:0000256" key="5">
    <source>
        <dbReference type="ARBA" id="ARBA00022692"/>
    </source>
</evidence>
<dbReference type="Pfam" id="PF00664">
    <property type="entry name" value="ABC_membrane"/>
    <property type="match status" value="1"/>
</dbReference>
<feature type="transmembrane region" description="Helical" evidence="13">
    <location>
        <begin position="1074"/>
        <end position="1102"/>
    </location>
</feature>
<evidence type="ECO:0000313" key="17">
    <source>
        <dbReference type="Proteomes" id="UP001244011"/>
    </source>
</evidence>
<dbReference type="InterPro" id="IPR036640">
    <property type="entry name" value="ABC1_TM_sf"/>
</dbReference>
<feature type="domain" description="ABC transmembrane type-1" evidence="15">
    <location>
        <begin position="876"/>
        <end position="1141"/>
    </location>
</feature>
<keyword evidence="4" id="KW-1003">Cell membrane</keyword>
<feature type="transmembrane region" description="Helical" evidence="13">
    <location>
        <begin position="473"/>
        <end position="494"/>
    </location>
</feature>
<dbReference type="PROSITE" id="PS00211">
    <property type="entry name" value="ABC_TRANSPORTER_1"/>
    <property type="match status" value="2"/>
</dbReference>
<dbReference type="InterPro" id="IPR027417">
    <property type="entry name" value="P-loop_NTPase"/>
</dbReference>
<keyword evidence="16" id="KW-0378">Hydrolase</keyword>
<sequence length="1423" mass="156640">MPPKARFAVVAGTGSFDFTPAFEDTVLCIVPSALFLVVALQRLFWLARQPRKGLIGVYTALQLVVLLYWALNAEKWPSSQLRTSAAVLAFVDGFLLLFLSHAEHARSVRPSTIINVYLLFTLLFDCVVARTLWLANHDPTISGLFTSTVAIKLFVLTSEAWEKRPILLSQYQYLSPEATSGILARSVFWWLNSLMRTGFTRSLTDHDLLPIHDSLAARTLLPKSRNSFGSSKQTNRYALAFSTLWATKYIFLAGVAPRLALAAFKYTLPFLITRTTSWTADLSQSDAIGWGLTGAWLLVFLGQAISSGFYYQMTYRFVTSIRGSLCGLIYTKTLDLSSTALDESVAVSLMSTDTESICQSAATLHELWASPIESAVAIFLLYRQLGLAALAPVVVAIVATTGMLRLAQFIGMAKKRWMRGIQTRVHVTASVLASMKEVKMLGLSDIVANMIQNLRVTELDLSKQYRRLLTMQTFIAMNTATIAPLATFTTFVIVSKSTGQPLNTESAYTSLSLIYLLADPMVVVFCTIPFVSAALACFSRTQDYLLSESYADYRLPLSEHEKGDTLVAISGANFGWVPGKPDMLNDITVNIRRSCFTFVVGPVGSGKSTLMRAILGEVPLRAGSVHADPGNIAFVGQEPWIQNLTIRQNILGSASYDAEWYGKVVYACGLEQDIGELPDGDATRAGSAGFSLSGGQKQRLALARAVYSREKTVLLDDVFAGQDAATEEHVFQNLFAETGLFRQMSITVVCVTNAIHRLAYADHVVALDVSGHIVHQGSFAQLQSDTDYLHGLAVEQNCGAIDARDAANKASVQHRHETVPKGRSENDADQNSDDSASPGRVLGEFATYAYYFGSVPVWYTVLFAALTILYAGGYRMTALVLSFWTDTAEESGQATNDYYLGLFGMLTGLAVLGITGAAYFYLVVMVPLSSEVLHARLLHSVMNAPVAFFSRTDVGVTTNRFSQDMSVVDTELPFALVDFCVNFALIMMSVILMCVFSGYFAATLVPFVAFCWLLQKFYVRTSRQIRLFELEAKSPLFTQFLDLLQGLSTVRAFAWGPRFVERYLDLLDASQRPFYLLFCIQRWLGLVLDLVTAVLVTVMMVLVVELRAQLSAQYVALAFVQVMSFSQSLAHVIQDWTQLETSFGAVARIKTFCTDTESENRPAQMGTVPENWPAHGRVTIENLVASYDAGGGGEPVLRGVSLDIPAGAKVGICGRSGSGKSSLLGCILRLLEVGPGSRITIDGVDITTLPRQAVRAAVAVVPQHPFFLKHTSLRDNLVLLHRQQHRQQQTDDDKILQVLRRLKMDDVVDRLGGLDSPLDADRLSQGQRQLLCIARAMLAGKRIILIDEASSNVDERSEWLIRDVMREQFASCTVIAVAHRLGAVVNFDRVAVIGGGRLLEWDSPRALLKQDSEFKRLWDLGAR</sequence>
<keyword evidence="5 13" id="KW-0812">Transmembrane</keyword>
<dbReference type="Gene3D" id="3.40.50.300">
    <property type="entry name" value="P-loop containing nucleotide triphosphate hydrolases"/>
    <property type="match status" value="2"/>
</dbReference>
<keyword evidence="8 13" id="KW-1133">Transmembrane helix</keyword>
<dbReference type="FunFam" id="1.20.1560.10:FF:000066">
    <property type="entry name" value="ABC multidrug transporter (Eurofung)"/>
    <property type="match status" value="1"/>
</dbReference>
<dbReference type="CDD" id="cd18580">
    <property type="entry name" value="ABC_6TM_ABCC_D2"/>
    <property type="match status" value="1"/>
</dbReference>
<feature type="region of interest" description="Disordered" evidence="12">
    <location>
        <begin position="812"/>
        <end position="836"/>
    </location>
</feature>
<dbReference type="InterPro" id="IPR011527">
    <property type="entry name" value="ABC1_TM_dom"/>
</dbReference>
<evidence type="ECO:0000256" key="2">
    <source>
        <dbReference type="ARBA" id="ARBA00009726"/>
    </source>
</evidence>
<dbReference type="CDD" id="cd18579">
    <property type="entry name" value="ABC_6TM_ABCC_D1"/>
    <property type="match status" value="1"/>
</dbReference>
<reference evidence="16" key="1">
    <citation type="submission" date="2023-06" db="EMBL/GenBank/DDBJ databases">
        <title>Genome-scale phylogeny and comparative genomics of the fungal order Sordariales.</title>
        <authorList>
            <consortium name="Lawrence Berkeley National Laboratory"/>
            <person name="Hensen N."/>
            <person name="Bonometti L."/>
            <person name="Westerberg I."/>
            <person name="Brannstrom I.O."/>
            <person name="Guillou S."/>
            <person name="Cros-Aarteil S."/>
            <person name="Calhoun S."/>
            <person name="Haridas S."/>
            <person name="Kuo A."/>
            <person name="Mondo S."/>
            <person name="Pangilinan J."/>
            <person name="Riley R."/>
            <person name="Labutti K."/>
            <person name="Andreopoulos B."/>
            <person name="Lipzen A."/>
            <person name="Chen C."/>
            <person name="Yanf M."/>
            <person name="Daum C."/>
            <person name="Ng V."/>
            <person name="Clum A."/>
            <person name="Steindorff A."/>
            <person name="Ohm R."/>
            <person name="Martin F."/>
            <person name="Silar P."/>
            <person name="Natvig D."/>
            <person name="Lalanne C."/>
            <person name="Gautier V."/>
            <person name="Ament-Velasquez S.L."/>
            <person name="Kruys A."/>
            <person name="Hutchinson M.I."/>
            <person name="Powell A.J."/>
            <person name="Barry K."/>
            <person name="Miller A.N."/>
            <person name="Grigoriev I.V."/>
            <person name="Debuchy R."/>
            <person name="Gladieux P."/>
            <person name="Thoren M.H."/>
            <person name="Johannesson H."/>
        </authorList>
    </citation>
    <scope>NUCLEOTIDE SEQUENCE</scope>
    <source>
        <strain evidence="16">8032-3</strain>
    </source>
</reference>
<dbReference type="PROSITE" id="PS50893">
    <property type="entry name" value="ABC_TRANSPORTER_2"/>
    <property type="match status" value="2"/>
</dbReference>
<comment type="similarity">
    <text evidence="2">Belongs to the ABC transporter superfamily. ABCC family. Conjugate transporter (TC 3.A.1.208) subfamily.</text>
</comment>
<dbReference type="InterPro" id="IPR050173">
    <property type="entry name" value="ABC_transporter_C-like"/>
</dbReference>
<feature type="transmembrane region" description="Helical" evidence="13">
    <location>
        <begin position="514"/>
        <end position="538"/>
    </location>
</feature>
<dbReference type="InterPro" id="IPR044726">
    <property type="entry name" value="ABCC_6TM_D2"/>
</dbReference>
<dbReference type="FunFam" id="1.20.1560.10:FF:000055">
    <property type="entry name" value="ABC multidrug transporter (Eurofung)"/>
    <property type="match status" value="1"/>
</dbReference>
<dbReference type="Gene3D" id="1.20.1560.10">
    <property type="entry name" value="ABC transporter type 1, transmembrane domain"/>
    <property type="match status" value="2"/>
</dbReference>
<evidence type="ECO:0000313" key="16">
    <source>
        <dbReference type="EMBL" id="KAK1768297.1"/>
    </source>
</evidence>
<feature type="transmembrane region" description="Helical" evidence="13">
    <location>
        <begin position="898"/>
        <end position="924"/>
    </location>
</feature>
<feature type="transmembrane region" description="Helical" evidence="13">
    <location>
        <begin position="141"/>
        <end position="161"/>
    </location>
</feature>
<gene>
    <name evidence="16" type="ORF">QBC33DRAFT_558455</name>
</gene>
<dbReference type="FunFam" id="3.40.50.300:FF:002145">
    <property type="entry name" value="ABC transporter (MsbA subfamily)"/>
    <property type="match status" value="1"/>
</dbReference>
<dbReference type="GO" id="GO:0016887">
    <property type="term" value="F:ATP hydrolysis activity"/>
    <property type="evidence" value="ECO:0007669"/>
    <property type="project" value="InterPro"/>
</dbReference>
<comment type="caution">
    <text evidence="16">The sequence shown here is derived from an EMBL/GenBank/DDBJ whole genome shotgun (WGS) entry which is preliminary data.</text>
</comment>
<feature type="transmembrane region" description="Helical" evidence="13">
    <location>
        <begin position="848"/>
        <end position="871"/>
    </location>
</feature>
<feature type="transmembrane region" description="Helical" evidence="13">
    <location>
        <begin position="83"/>
        <end position="102"/>
    </location>
</feature>
<dbReference type="InterPro" id="IPR056227">
    <property type="entry name" value="TMD0_ABC"/>
</dbReference>
<dbReference type="GO" id="GO:0005886">
    <property type="term" value="C:plasma membrane"/>
    <property type="evidence" value="ECO:0007669"/>
    <property type="project" value="UniProtKB-SubCell"/>
</dbReference>
<keyword evidence="6" id="KW-0547">Nucleotide-binding</keyword>
<evidence type="ECO:0000256" key="11">
    <source>
        <dbReference type="ARBA" id="ARBA00059074"/>
    </source>
</evidence>
<proteinExistence type="inferred from homology"/>
<dbReference type="Pfam" id="PF00005">
    <property type="entry name" value="ABC_tran"/>
    <property type="match status" value="2"/>
</dbReference>
<comment type="subcellular location">
    <subcellularLocation>
        <location evidence="1">Cell membrane</location>
        <topology evidence="1">Multi-pass membrane protein</topology>
    </subcellularLocation>
</comment>
<dbReference type="PROSITE" id="PS50929">
    <property type="entry name" value="ABC_TM1F"/>
    <property type="match status" value="2"/>
</dbReference>
<comment type="function">
    <text evidence="11">ABC-type transporter; part of the gene cluster that mediates the biosynthesis of the phomopsins, a group of hexapeptide mycotoxins which infects lupins and causes lupinosis disease in livestock.</text>
</comment>
<feature type="transmembrane region" description="Helical" evidence="13">
    <location>
        <begin position="114"/>
        <end position="135"/>
    </location>
</feature>
<feature type="transmembrane region" description="Helical" evidence="13">
    <location>
        <begin position="249"/>
        <end position="268"/>
    </location>
</feature>
<evidence type="ECO:0000256" key="4">
    <source>
        <dbReference type="ARBA" id="ARBA00022475"/>
    </source>
</evidence>
<dbReference type="InterPro" id="IPR044746">
    <property type="entry name" value="ABCC_6TM_D1"/>
</dbReference>
<dbReference type="Pfam" id="PF24357">
    <property type="entry name" value="TMD0_ABC"/>
    <property type="match status" value="1"/>
</dbReference>
<dbReference type="InterPro" id="IPR003593">
    <property type="entry name" value="AAA+_ATPase"/>
</dbReference>
<dbReference type="SUPFAM" id="SSF90123">
    <property type="entry name" value="ABC transporter transmembrane region"/>
    <property type="match status" value="2"/>
</dbReference>